<reference evidence="6 7" key="1">
    <citation type="submission" date="2022-01" db="EMBL/GenBank/DDBJ databases">
        <title>Novel bile acid biosynthetic pathways are enriched in the microbiome of centenarians.</title>
        <authorList>
            <person name="Sato Y."/>
            <person name="Atarashi K."/>
            <person name="Plichta R.D."/>
            <person name="Arai Y."/>
            <person name="Sasajima S."/>
            <person name="Kearney M.S."/>
            <person name="Suda W."/>
            <person name="Takeshita K."/>
            <person name="Sasaki T."/>
            <person name="Okamoto S."/>
            <person name="Skelly N.A."/>
            <person name="Okamura Y."/>
            <person name="Vlamakis H."/>
            <person name="Li Y."/>
            <person name="Tanoue T."/>
            <person name="Takei H."/>
            <person name="Nittono H."/>
            <person name="Narushima S."/>
            <person name="Irie J."/>
            <person name="Itoh H."/>
            <person name="Moriya K."/>
            <person name="Sugiura Y."/>
            <person name="Suematsu M."/>
            <person name="Moritoki N."/>
            <person name="Shibata S."/>
            <person name="Littman R.D."/>
            <person name="Fischbach A.M."/>
            <person name="Uwamino Y."/>
            <person name="Inoue T."/>
            <person name="Honda A."/>
            <person name="Hattori M."/>
            <person name="Murai T."/>
            <person name="Xavier J.R."/>
            <person name="Hirose N."/>
            <person name="Honda K."/>
        </authorList>
    </citation>
    <scope>NUCLEOTIDE SEQUENCE [LARGE SCALE GENOMIC DNA]</scope>
    <source>
        <strain evidence="6 7">CE91-St30</strain>
    </source>
</reference>
<dbReference type="SUPFAM" id="SSF55931">
    <property type="entry name" value="Glutamine synthetase/guanido kinase"/>
    <property type="match status" value="1"/>
</dbReference>
<comment type="similarity">
    <text evidence="5">Belongs to the glutamate--cysteine ligase type 2 family. EgtA subfamily.</text>
</comment>
<gene>
    <name evidence="6" type="primary">gshA</name>
    <name evidence="6" type="ORF">CE91St30_25300</name>
</gene>
<dbReference type="EC" id="6.3.2.2" evidence="5"/>
<dbReference type="EMBL" id="AP025564">
    <property type="protein sequence ID" value="BDE97197.1"/>
    <property type="molecule type" value="Genomic_DNA"/>
</dbReference>
<comment type="function">
    <text evidence="5">Catalyzes the synthesis of gamma-glutamylcysteine (gamma-GC).</text>
</comment>
<dbReference type="InterPro" id="IPR006336">
    <property type="entry name" value="GCS2"/>
</dbReference>
<organism evidence="6 7">
    <name type="scientific">Raoultibacter timonensis</name>
    <dbReference type="NCBI Taxonomy" id="1907662"/>
    <lineage>
        <taxon>Bacteria</taxon>
        <taxon>Bacillati</taxon>
        <taxon>Actinomycetota</taxon>
        <taxon>Coriobacteriia</taxon>
        <taxon>Eggerthellales</taxon>
        <taxon>Eggerthellaceae</taxon>
        <taxon>Raoultibacter</taxon>
    </lineage>
</organism>
<keyword evidence="2 5" id="KW-0547">Nucleotide-binding</keyword>
<evidence type="ECO:0000313" key="7">
    <source>
        <dbReference type="Proteomes" id="UP001320544"/>
    </source>
</evidence>
<dbReference type="Pfam" id="PF04107">
    <property type="entry name" value="GCS2"/>
    <property type="match status" value="1"/>
</dbReference>
<dbReference type="Proteomes" id="UP001320544">
    <property type="component" value="Chromosome"/>
</dbReference>
<dbReference type="InterPro" id="IPR035434">
    <property type="entry name" value="GCL_bact_plant"/>
</dbReference>
<evidence type="ECO:0000313" key="6">
    <source>
        <dbReference type="EMBL" id="BDE97197.1"/>
    </source>
</evidence>
<keyword evidence="7" id="KW-1185">Reference proteome</keyword>
<dbReference type="GO" id="GO:0016874">
    <property type="term" value="F:ligase activity"/>
    <property type="evidence" value="ECO:0007669"/>
    <property type="project" value="UniProtKB-KW"/>
</dbReference>
<dbReference type="Gene3D" id="3.30.590.20">
    <property type="match status" value="1"/>
</dbReference>
<dbReference type="PANTHER" id="PTHR34378:SF1">
    <property type="entry name" value="GLUTAMATE--CYSTEINE LIGASE, CHLOROPLASTIC"/>
    <property type="match status" value="1"/>
</dbReference>
<evidence type="ECO:0000256" key="3">
    <source>
        <dbReference type="ARBA" id="ARBA00022840"/>
    </source>
</evidence>
<dbReference type="RefSeq" id="WP_244386366.1">
    <property type="nucleotide sequence ID" value="NZ_AP025564.1"/>
</dbReference>
<keyword evidence="3 5" id="KW-0067">ATP-binding</keyword>
<sequence>MNTTATQSAVERPVPTACADLGSQPAREQNIAAIVAYYESGIKPVTGEIGIELEHTIVKAAGEEPVSYSEGHGVHWLLEQLHRDYPEATFAEDGDLLGVSRKSEAVTLEPAAQLELSAGPFKSLESAEACFLAFEDRLEDILSPVGLEALTIGYHPTARAEDLELIPKRRYKFMNLYLGEISPWGPRMMRGSASTQVSIDYASTEDCLRKLRLAYALVPVFSLICDNSPVFEGKRRPHKLMRTEIWKYCDPDRCGLVPGVMDEGFDMRAYAEYVLDTPAILVSCAKHGWCYSEKTFGELYADTVMDVSDVEHAVSMFFNDVRLKTYIEIRPADALPIPYAIAYAGLVKGLFATQETLDALDALFGGVSGADIDAAKEALMARGYVAEVYGRPVADLADRMVAIARRGLAESERHYLDPLARLVADRVTLADLAERG</sequence>
<dbReference type="InterPro" id="IPR014746">
    <property type="entry name" value="Gln_synth/guanido_kin_cat_dom"/>
</dbReference>
<comment type="catalytic activity">
    <reaction evidence="4 5">
        <text>L-cysteine + L-glutamate + ATP = gamma-L-glutamyl-L-cysteine + ADP + phosphate + H(+)</text>
        <dbReference type="Rhea" id="RHEA:13285"/>
        <dbReference type="ChEBI" id="CHEBI:15378"/>
        <dbReference type="ChEBI" id="CHEBI:29985"/>
        <dbReference type="ChEBI" id="CHEBI:30616"/>
        <dbReference type="ChEBI" id="CHEBI:35235"/>
        <dbReference type="ChEBI" id="CHEBI:43474"/>
        <dbReference type="ChEBI" id="CHEBI:58173"/>
        <dbReference type="ChEBI" id="CHEBI:456216"/>
        <dbReference type="EC" id="6.3.2.2"/>
    </reaction>
</comment>
<evidence type="ECO:0000256" key="5">
    <source>
        <dbReference type="PIRNR" id="PIRNR017901"/>
    </source>
</evidence>
<accession>A0ABM7WLB7</accession>
<keyword evidence="1 5" id="KW-0436">Ligase</keyword>
<evidence type="ECO:0000256" key="2">
    <source>
        <dbReference type="ARBA" id="ARBA00022741"/>
    </source>
</evidence>
<name>A0ABM7WLB7_9ACTN</name>
<dbReference type="PANTHER" id="PTHR34378">
    <property type="entry name" value="GLUTAMATE--CYSTEINE LIGASE, CHLOROPLASTIC"/>
    <property type="match status" value="1"/>
</dbReference>
<evidence type="ECO:0000256" key="1">
    <source>
        <dbReference type="ARBA" id="ARBA00022598"/>
    </source>
</evidence>
<proteinExistence type="inferred from homology"/>
<evidence type="ECO:0000256" key="4">
    <source>
        <dbReference type="ARBA" id="ARBA00048819"/>
    </source>
</evidence>
<protein>
    <recommendedName>
        <fullName evidence="5">Glutamate--cysteine ligase</fullName>
        <ecNumber evidence="5">6.3.2.2</ecNumber>
    </recommendedName>
</protein>
<dbReference type="PIRSF" id="PIRSF017901">
    <property type="entry name" value="GCL"/>
    <property type="match status" value="1"/>
</dbReference>